<sequence>MSMKLVWLIIAIVFGVGELLTPSLTLIWFSIGAFISIFLSSFIDNIVYQIVIFGIISVIPLVIVTKKMVKKDASYKYNTNLQGIISKPGIVKIEILPNKPGIVLVGSEEWTAISVDNEKIEAGSTVEIVKIEGVKLVVKSKKYATNK</sequence>
<evidence type="ECO:0000256" key="1">
    <source>
        <dbReference type="ARBA" id="ARBA00004141"/>
    </source>
</evidence>
<dbReference type="InterPro" id="IPR012340">
    <property type="entry name" value="NA-bd_OB-fold"/>
</dbReference>
<keyword evidence="3 5" id="KW-1133">Transmembrane helix</keyword>
<evidence type="ECO:0000259" key="6">
    <source>
        <dbReference type="Pfam" id="PF01957"/>
    </source>
</evidence>
<organism evidence="7 8">
    <name type="scientific">Asaccharospora irregularis DSM 2635</name>
    <dbReference type="NCBI Taxonomy" id="1121321"/>
    <lineage>
        <taxon>Bacteria</taxon>
        <taxon>Bacillati</taxon>
        <taxon>Bacillota</taxon>
        <taxon>Clostridia</taxon>
        <taxon>Peptostreptococcales</taxon>
        <taxon>Peptostreptococcaceae</taxon>
        <taxon>Asaccharospora</taxon>
    </lineage>
</organism>
<protein>
    <submittedName>
        <fullName evidence="7">Membrane protein implicated in regulation of membrane protease activity</fullName>
    </submittedName>
</protein>
<feature type="transmembrane region" description="Helical" evidence="5">
    <location>
        <begin position="7"/>
        <end position="40"/>
    </location>
</feature>
<feature type="domain" description="NfeD-like C-terminal" evidence="6">
    <location>
        <begin position="83"/>
        <end position="139"/>
    </location>
</feature>
<keyword evidence="4 5" id="KW-0472">Membrane</keyword>
<dbReference type="GO" id="GO:0005886">
    <property type="term" value="C:plasma membrane"/>
    <property type="evidence" value="ECO:0007669"/>
    <property type="project" value="TreeGrafter"/>
</dbReference>
<dbReference type="SUPFAM" id="SSF141322">
    <property type="entry name" value="NfeD domain-like"/>
    <property type="match status" value="1"/>
</dbReference>
<dbReference type="EMBL" id="FQWX01000012">
    <property type="protein sequence ID" value="SHG93975.1"/>
    <property type="molecule type" value="Genomic_DNA"/>
</dbReference>
<dbReference type="Proteomes" id="UP000243255">
    <property type="component" value="Unassembled WGS sequence"/>
</dbReference>
<keyword evidence="7" id="KW-0378">Hydrolase</keyword>
<dbReference type="PANTHER" id="PTHR33507">
    <property type="entry name" value="INNER MEMBRANE PROTEIN YBBJ"/>
    <property type="match status" value="1"/>
</dbReference>
<keyword evidence="2 5" id="KW-0812">Transmembrane</keyword>
<evidence type="ECO:0000256" key="4">
    <source>
        <dbReference type="ARBA" id="ARBA00023136"/>
    </source>
</evidence>
<dbReference type="Pfam" id="PF01957">
    <property type="entry name" value="NfeD"/>
    <property type="match status" value="1"/>
</dbReference>
<dbReference type="Gene3D" id="2.40.50.140">
    <property type="entry name" value="Nucleic acid-binding proteins"/>
    <property type="match status" value="1"/>
</dbReference>
<keyword evidence="7" id="KW-0645">Protease</keyword>
<dbReference type="InterPro" id="IPR052165">
    <property type="entry name" value="Membrane_assoc_protease"/>
</dbReference>
<dbReference type="GO" id="GO:0008233">
    <property type="term" value="F:peptidase activity"/>
    <property type="evidence" value="ECO:0007669"/>
    <property type="project" value="UniProtKB-KW"/>
</dbReference>
<reference evidence="8" key="1">
    <citation type="submission" date="2016-11" db="EMBL/GenBank/DDBJ databases">
        <authorList>
            <person name="Varghese N."/>
            <person name="Submissions S."/>
        </authorList>
    </citation>
    <scope>NUCLEOTIDE SEQUENCE [LARGE SCALE GENOMIC DNA]</scope>
    <source>
        <strain evidence="8">DSM 2635</strain>
    </source>
</reference>
<evidence type="ECO:0000256" key="3">
    <source>
        <dbReference type="ARBA" id="ARBA00022989"/>
    </source>
</evidence>
<evidence type="ECO:0000313" key="8">
    <source>
        <dbReference type="Proteomes" id="UP000243255"/>
    </source>
</evidence>
<dbReference type="InterPro" id="IPR002810">
    <property type="entry name" value="NfeD-like_C"/>
</dbReference>
<proteinExistence type="predicted"/>
<feature type="transmembrane region" description="Helical" evidence="5">
    <location>
        <begin position="46"/>
        <end position="64"/>
    </location>
</feature>
<dbReference type="AlphaFoldDB" id="A0A1M5NWY3"/>
<comment type="subcellular location">
    <subcellularLocation>
        <location evidence="1">Membrane</location>
        <topology evidence="1">Multi-pass membrane protein</topology>
    </subcellularLocation>
</comment>
<gene>
    <name evidence="7" type="ORF">SAMN04488530_11211</name>
</gene>
<dbReference type="STRING" id="1121321.SAMN04488530_11211"/>
<dbReference type="RefSeq" id="WP_242948842.1">
    <property type="nucleotide sequence ID" value="NZ_BAABCH010000099.1"/>
</dbReference>
<accession>A0A1M5NWY3</accession>
<evidence type="ECO:0000256" key="2">
    <source>
        <dbReference type="ARBA" id="ARBA00022692"/>
    </source>
</evidence>
<evidence type="ECO:0000256" key="5">
    <source>
        <dbReference type="SAM" id="Phobius"/>
    </source>
</evidence>
<keyword evidence="8" id="KW-1185">Reference proteome</keyword>
<dbReference type="GO" id="GO:0006508">
    <property type="term" value="P:proteolysis"/>
    <property type="evidence" value="ECO:0007669"/>
    <property type="project" value="UniProtKB-KW"/>
</dbReference>
<dbReference type="PANTHER" id="PTHR33507:SF3">
    <property type="entry name" value="INNER MEMBRANE PROTEIN YBBJ"/>
    <property type="match status" value="1"/>
</dbReference>
<evidence type="ECO:0000313" key="7">
    <source>
        <dbReference type="EMBL" id="SHG93975.1"/>
    </source>
</evidence>
<name>A0A1M5NWY3_9FIRM</name>